<protein>
    <submittedName>
        <fullName evidence="2">Uncharacterized protein</fullName>
    </submittedName>
</protein>
<keyword evidence="1" id="KW-0812">Transmembrane</keyword>
<evidence type="ECO:0000313" key="3">
    <source>
        <dbReference type="Proteomes" id="UP001432322"/>
    </source>
</evidence>
<keyword evidence="3" id="KW-1185">Reference proteome</keyword>
<reference evidence="2" key="1">
    <citation type="submission" date="2023-10" db="EMBL/GenBank/DDBJ databases">
        <title>Genome assembly of Pristionchus species.</title>
        <authorList>
            <person name="Yoshida K."/>
            <person name="Sommer R.J."/>
        </authorList>
    </citation>
    <scope>NUCLEOTIDE SEQUENCE</scope>
    <source>
        <strain evidence="2">RS5133</strain>
    </source>
</reference>
<feature type="transmembrane region" description="Helical" evidence="1">
    <location>
        <begin position="107"/>
        <end position="129"/>
    </location>
</feature>
<dbReference type="AlphaFoldDB" id="A0AAV5VWL2"/>
<accession>A0AAV5VWL2</accession>
<comment type="caution">
    <text evidence="2">The sequence shown here is derived from an EMBL/GenBank/DDBJ whole genome shotgun (WGS) entry which is preliminary data.</text>
</comment>
<evidence type="ECO:0000313" key="2">
    <source>
        <dbReference type="EMBL" id="GMT22119.1"/>
    </source>
</evidence>
<organism evidence="2 3">
    <name type="scientific">Pristionchus fissidentatus</name>
    <dbReference type="NCBI Taxonomy" id="1538716"/>
    <lineage>
        <taxon>Eukaryota</taxon>
        <taxon>Metazoa</taxon>
        <taxon>Ecdysozoa</taxon>
        <taxon>Nematoda</taxon>
        <taxon>Chromadorea</taxon>
        <taxon>Rhabditida</taxon>
        <taxon>Rhabditina</taxon>
        <taxon>Diplogasteromorpha</taxon>
        <taxon>Diplogasteroidea</taxon>
        <taxon>Neodiplogasteridae</taxon>
        <taxon>Pristionchus</taxon>
    </lineage>
</organism>
<proteinExistence type="predicted"/>
<dbReference type="EMBL" id="BTSY01000004">
    <property type="protein sequence ID" value="GMT22119.1"/>
    <property type="molecule type" value="Genomic_DNA"/>
</dbReference>
<name>A0AAV5VWL2_9BILA</name>
<evidence type="ECO:0000256" key="1">
    <source>
        <dbReference type="SAM" id="Phobius"/>
    </source>
</evidence>
<sequence length="230" mass="24958">ASEAAMNASGWELRDGGNLAAIKRGEIVADLSMNSYSPTRFAEFAYTIDVATDQLSLFQAVNSTSDEVWTPYQFFLVFSPSALVLIFAVAILMNAVTAANQRIRSSLGLICGSLASAIFSFCIMVIIFMHAAVFKGNMIVDAASSLFSWDELMSKLHAGSVQYIESVENFEAFLYAEMLGQNKPIRVPSTQDAIFEICKNPGKAVAALYNMQVLHATDAGIILASCSIHR</sequence>
<feature type="non-terminal residue" evidence="2">
    <location>
        <position position="1"/>
    </location>
</feature>
<keyword evidence="1" id="KW-1133">Transmembrane helix</keyword>
<feature type="non-terminal residue" evidence="2">
    <location>
        <position position="230"/>
    </location>
</feature>
<feature type="transmembrane region" description="Helical" evidence="1">
    <location>
        <begin position="72"/>
        <end position="95"/>
    </location>
</feature>
<gene>
    <name evidence="2" type="ORF">PFISCL1PPCAC_13416</name>
</gene>
<keyword evidence="1" id="KW-0472">Membrane</keyword>
<dbReference type="Proteomes" id="UP001432322">
    <property type="component" value="Unassembled WGS sequence"/>
</dbReference>